<dbReference type="InterPro" id="IPR001849">
    <property type="entry name" value="PH_domain"/>
</dbReference>
<feature type="compositionally biased region" description="Basic and acidic residues" evidence="1">
    <location>
        <begin position="72"/>
        <end position="91"/>
    </location>
</feature>
<dbReference type="SUPFAM" id="SSF50729">
    <property type="entry name" value="PH domain-like"/>
    <property type="match status" value="2"/>
</dbReference>
<organism evidence="4 5">
    <name type="scientific">Myotis davidii</name>
    <name type="common">David's myotis</name>
    <dbReference type="NCBI Taxonomy" id="225400"/>
    <lineage>
        <taxon>Eukaryota</taxon>
        <taxon>Metazoa</taxon>
        <taxon>Chordata</taxon>
        <taxon>Craniata</taxon>
        <taxon>Vertebrata</taxon>
        <taxon>Euteleostomi</taxon>
        <taxon>Mammalia</taxon>
        <taxon>Eutheria</taxon>
        <taxon>Laurasiatheria</taxon>
        <taxon>Chiroptera</taxon>
        <taxon>Yangochiroptera</taxon>
        <taxon>Vespertilionidae</taxon>
        <taxon>Myotis</taxon>
    </lineage>
</organism>
<dbReference type="Pfam" id="PF00595">
    <property type="entry name" value="PDZ"/>
    <property type="match status" value="1"/>
</dbReference>
<feature type="region of interest" description="Disordered" evidence="1">
    <location>
        <begin position="409"/>
        <end position="454"/>
    </location>
</feature>
<dbReference type="Pfam" id="PF00169">
    <property type="entry name" value="PH"/>
    <property type="match status" value="2"/>
</dbReference>
<feature type="domain" description="PDZ" evidence="3">
    <location>
        <begin position="906"/>
        <end position="985"/>
    </location>
</feature>
<accession>L5MEE4</accession>
<dbReference type="PROSITE" id="PS50003">
    <property type="entry name" value="PH_DOMAIN"/>
    <property type="match status" value="2"/>
</dbReference>
<dbReference type="InterPro" id="IPR036034">
    <property type="entry name" value="PDZ_sf"/>
</dbReference>
<feature type="region of interest" description="Disordered" evidence="1">
    <location>
        <begin position="535"/>
        <end position="618"/>
    </location>
</feature>
<dbReference type="InterPro" id="IPR011993">
    <property type="entry name" value="PH-like_dom_sf"/>
</dbReference>
<feature type="compositionally biased region" description="Polar residues" evidence="1">
    <location>
        <begin position="589"/>
        <end position="602"/>
    </location>
</feature>
<dbReference type="CDD" id="cd00136">
    <property type="entry name" value="PDZ_canonical"/>
    <property type="match status" value="1"/>
</dbReference>
<evidence type="ECO:0000313" key="5">
    <source>
        <dbReference type="Proteomes" id="UP000010556"/>
    </source>
</evidence>
<dbReference type="SUPFAM" id="SSF50156">
    <property type="entry name" value="PDZ domain-like"/>
    <property type="match status" value="1"/>
</dbReference>
<evidence type="ECO:0000259" key="3">
    <source>
        <dbReference type="PROSITE" id="PS50106"/>
    </source>
</evidence>
<proteinExistence type="predicted"/>
<protein>
    <submittedName>
        <fullName evidence="4">Pleckstrin like proteiny domain-containing family A member 5</fullName>
    </submittedName>
</protein>
<dbReference type="InterPro" id="IPR001478">
    <property type="entry name" value="PDZ"/>
</dbReference>
<feature type="region of interest" description="Disordered" evidence="1">
    <location>
        <begin position="248"/>
        <end position="311"/>
    </location>
</feature>
<reference evidence="5" key="1">
    <citation type="journal article" date="2013" name="Science">
        <title>Comparative analysis of bat genomes provides insight into the evolution of flight and immunity.</title>
        <authorList>
            <person name="Zhang G."/>
            <person name="Cowled C."/>
            <person name="Shi Z."/>
            <person name="Huang Z."/>
            <person name="Bishop-Lilly K.A."/>
            <person name="Fang X."/>
            <person name="Wynne J.W."/>
            <person name="Xiong Z."/>
            <person name="Baker M.L."/>
            <person name="Zhao W."/>
            <person name="Tachedjian M."/>
            <person name="Zhu Y."/>
            <person name="Zhou P."/>
            <person name="Jiang X."/>
            <person name="Ng J."/>
            <person name="Yang L."/>
            <person name="Wu L."/>
            <person name="Xiao J."/>
            <person name="Feng Y."/>
            <person name="Chen Y."/>
            <person name="Sun X."/>
            <person name="Zhang Y."/>
            <person name="Marsh G.A."/>
            <person name="Crameri G."/>
            <person name="Broder C.C."/>
            <person name="Frey K.G."/>
            <person name="Wang L.F."/>
            <person name="Wang J."/>
        </authorList>
    </citation>
    <scope>NUCLEOTIDE SEQUENCE [LARGE SCALE GENOMIC DNA]</scope>
</reference>
<dbReference type="SMART" id="SM00233">
    <property type="entry name" value="PH"/>
    <property type="match status" value="2"/>
</dbReference>
<dbReference type="SMART" id="SM00228">
    <property type="entry name" value="PDZ"/>
    <property type="match status" value="1"/>
</dbReference>
<dbReference type="PANTHER" id="PTHR12752:SF2">
    <property type="entry name" value="PDZ AND PLECKSTRIN HOMOLOGY DOMAINS 1"/>
    <property type="match status" value="1"/>
</dbReference>
<dbReference type="Proteomes" id="UP000010556">
    <property type="component" value="Unassembled WGS sequence"/>
</dbReference>
<dbReference type="Gene3D" id="2.30.42.10">
    <property type="match status" value="1"/>
</dbReference>
<feature type="domain" description="PH" evidence="2">
    <location>
        <begin position="1120"/>
        <end position="1217"/>
    </location>
</feature>
<name>L5MEE4_MYODS</name>
<feature type="compositionally biased region" description="Polar residues" evidence="1">
    <location>
        <begin position="480"/>
        <end position="494"/>
    </location>
</feature>
<feature type="region of interest" description="Disordered" evidence="1">
    <location>
        <begin position="30"/>
        <end position="98"/>
    </location>
</feature>
<feature type="compositionally biased region" description="Polar residues" evidence="1">
    <location>
        <begin position="59"/>
        <end position="70"/>
    </location>
</feature>
<keyword evidence="5" id="KW-1185">Reference proteome</keyword>
<dbReference type="EMBL" id="KB101394">
    <property type="protein sequence ID" value="ELK36640.1"/>
    <property type="molecule type" value="Genomic_DNA"/>
</dbReference>
<evidence type="ECO:0000313" key="4">
    <source>
        <dbReference type="EMBL" id="ELK36640.1"/>
    </source>
</evidence>
<dbReference type="PROSITE" id="PS50106">
    <property type="entry name" value="PDZ"/>
    <property type="match status" value="1"/>
</dbReference>
<dbReference type="AlphaFoldDB" id="L5MEE4"/>
<evidence type="ECO:0000256" key="1">
    <source>
        <dbReference type="SAM" id="MobiDB-lite"/>
    </source>
</evidence>
<feature type="compositionally biased region" description="Basic residues" evidence="1">
    <location>
        <begin position="252"/>
        <end position="261"/>
    </location>
</feature>
<gene>
    <name evidence="4" type="ORF">MDA_GLEAN10017541</name>
</gene>
<feature type="compositionally biased region" description="Polar residues" evidence="1">
    <location>
        <begin position="420"/>
        <end position="454"/>
    </location>
</feature>
<feature type="region of interest" description="Disordered" evidence="1">
    <location>
        <begin position="466"/>
        <end position="521"/>
    </location>
</feature>
<dbReference type="PANTHER" id="PTHR12752">
    <property type="entry name" value="PHOSPHOINOSITOL 3-PHOSPHATE-BINDING PROTEIN"/>
    <property type="match status" value="1"/>
</dbReference>
<dbReference type="eggNOG" id="KOG3528">
    <property type="taxonomic scope" value="Eukaryota"/>
</dbReference>
<feature type="compositionally biased region" description="Polar residues" evidence="1">
    <location>
        <begin position="609"/>
        <end position="618"/>
    </location>
</feature>
<feature type="compositionally biased region" description="Polar residues" evidence="1">
    <location>
        <begin position="556"/>
        <end position="565"/>
    </location>
</feature>
<sequence>MAVVDHDGMVEQVNLSLLIKHAKKNVKGLEKVKGDTSEAVSHQTRTLGKSKGNGDERTSASMNGKHNSSFLPKDKKQPPSDSKRSREKENDYSSPSISHQLKKVLPAIMFNDCEGSLSGKITPQDFPNTVEDSQQEKGKIITEVKYGDFNIQVANKNRFFSKTEIQFPTKKRCPKCHQCYSVRHIPRRYSSRSCSYKYRNISIEEIKSEAPSKYEGEAARTESSSLEVSIVGNGIKVKYTSKKQNIIINITHPKRRGKTAKSRNVSSDHTTKEPPRSSAQPGARLPGKGRLGNKHRSPDPLPASPPALSAVQGEVNPDTAVVSLCSAPERKNKPDRLFSVLDGKLEPALSQQKDSKINWNTSQKKQFFEAEALLRDVFPTSHDALKTTSLSNADFRKMPFEDRKVNFDIPENITADSDRQQSTGGRNYLPSTITNISPAQRGQDSGFYSSSSLNGKHTGAKAASIYGKGSKIPPADDGENSNCKSSPPSQNTVKPSIPSHPPAGASGRSEPKEPPGHAFPFGLGAECVAGYAEEHGEGTGRDFTTATSHSDSHTHMQQLLETKSAQCPRLSRASSGGLAAGGPLNSSSHSSVEWSQTGSQASHAEMAAPSNTEVSAVTSITDELEQRLIIQNDKESMVASNCPMGIKHLKESPSFGGNVEKDELLIRPVIKTTRHREFEDLSNENHGGACFQMKFPPDAAEFNPAVCAADNLFLIEKPLTSDADQYSKQDEITLGLTSFTQEAAECQSIASMRPNAEGDKKETYYHQMDILRFPQKQKALKDWNLQINSLLKLPQELPPRGTRASDGSQEEAIDQWTRRRQQFKDGKSSSSAGRSSFASNITEGSIISEDSHSVDLGFRVDIEEKGFYTEIFHSAAWVFRGDDGNPEDSPRCLSKKPRPAAVRERTLRLFKGTDDCPWGFQIQFSKPIVVTEVDANRAAEEAGLQIGDVVLAVNGTEVTSAEHAEAVHLARKGPDILTLVVGSDNSRCPNTPRPTCRGYFHKRTHSGFVKGWRKRWFVQKHDGCIHYYRHKKEERKCPPLEVIKLEGAEVDIDSSLGKPFVFNCVPQSGNRTFCLCATSNQEMKRWFEAMHKAAHPVRQNHVWEDVTLHNSSLPPLAIKNPECLGLLHQLDRSTDMWAQRYCILKDGCLYLYASIRATQASGGLYLQGYRVNEQTLSFKQSIIELKPPSEEFKTFYFCAENKTENQRWITALKMSIKKWLPLHQAIQDFINRPLEETRM</sequence>
<feature type="compositionally biased region" description="Polar residues" evidence="1">
    <location>
        <begin position="38"/>
        <end position="47"/>
    </location>
</feature>
<feature type="compositionally biased region" description="Low complexity" evidence="1">
    <location>
        <begin position="570"/>
        <end position="588"/>
    </location>
</feature>
<feature type="domain" description="PH" evidence="2">
    <location>
        <begin position="993"/>
        <end position="1095"/>
    </location>
</feature>
<dbReference type="Gene3D" id="2.30.29.30">
    <property type="entry name" value="Pleckstrin-homology domain (PH domain)/Phosphotyrosine-binding domain (PTB)"/>
    <property type="match status" value="2"/>
</dbReference>
<evidence type="ECO:0000259" key="2">
    <source>
        <dbReference type="PROSITE" id="PS50003"/>
    </source>
</evidence>